<evidence type="ECO:0000313" key="2">
    <source>
        <dbReference type="Proteomes" id="UP000325395"/>
    </source>
</evidence>
<accession>A0ABQ6WBI5</accession>
<reference evidence="1 2" key="1">
    <citation type="submission" date="2019-04" db="EMBL/GenBank/DDBJ databases">
        <authorList>
            <consortium name="DOE Joint Genome Institute"/>
            <person name="Mondo S."/>
            <person name="Kjaerbolling I."/>
            <person name="Vesth T."/>
            <person name="Frisvad J.C."/>
            <person name="Nybo J.L."/>
            <person name="Theobald S."/>
            <person name="Kildgaard S."/>
            <person name="Isbrandt T."/>
            <person name="Kuo A."/>
            <person name="Sato A."/>
            <person name="Lyhne E.K."/>
            <person name="Kogle M.E."/>
            <person name="Wiebenga A."/>
            <person name="Kun R.S."/>
            <person name="Lubbers R.J."/>
            <person name="Makela M.R."/>
            <person name="Barry K."/>
            <person name="Chovatia M."/>
            <person name="Clum A."/>
            <person name="Daum C."/>
            <person name="Haridas S."/>
            <person name="He G."/>
            <person name="LaButti K."/>
            <person name="Lipzen A."/>
            <person name="Riley R."/>
            <person name="Salamov A."/>
            <person name="Simmons B.A."/>
            <person name="Magnuson J.K."/>
            <person name="Henrissat B."/>
            <person name="Mortensen U.H."/>
            <person name="Larsen T.O."/>
            <person name="Devries R.P."/>
            <person name="Grigoriev I.V."/>
            <person name="Machida M."/>
            <person name="Baker S.E."/>
            <person name="Andersen M.R."/>
            <person name="Cantor M.N."/>
            <person name="Hua S.X."/>
        </authorList>
    </citation>
    <scope>NUCLEOTIDE SEQUENCE [LARGE SCALE GENOMIC DNA]</scope>
    <source>
        <strain evidence="1 2">CBS 117616</strain>
    </source>
</reference>
<sequence>MLKMPLAKPQRKSLHLKTMLFGSMSLRVQIRTRCLKRLQHKPGNAGISLPQPVRP</sequence>
<gene>
    <name evidence="1" type="ORF">BDV36DRAFT_265055</name>
</gene>
<dbReference type="Proteomes" id="UP000325395">
    <property type="component" value="Unassembled WGS sequence"/>
</dbReference>
<dbReference type="EMBL" id="ML735784">
    <property type="protein sequence ID" value="KAE8414505.1"/>
    <property type="molecule type" value="Genomic_DNA"/>
</dbReference>
<protein>
    <submittedName>
        <fullName evidence="1">Uncharacterized protein</fullName>
    </submittedName>
</protein>
<organism evidence="1 2">
    <name type="scientific">Aspergillus pseudocaelatus</name>
    <dbReference type="NCBI Taxonomy" id="1825620"/>
    <lineage>
        <taxon>Eukaryota</taxon>
        <taxon>Fungi</taxon>
        <taxon>Dikarya</taxon>
        <taxon>Ascomycota</taxon>
        <taxon>Pezizomycotina</taxon>
        <taxon>Eurotiomycetes</taxon>
        <taxon>Eurotiomycetidae</taxon>
        <taxon>Eurotiales</taxon>
        <taxon>Aspergillaceae</taxon>
        <taxon>Aspergillus</taxon>
        <taxon>Aspergillus subgen. Circumdati</taxon>
    </lineage>
</organism>
<name>A0ABQ6WBI5_9EURO</name>
<proteinExistence type="predicted"/>
<evidence type="ECO:0000313" key="1">
    <source>
        <dbReference type="EMBL" id="KAE8414505.1"/>
    </source>
</evidence>
<keyword evidence="2" id="KW-1185">Reference proteome</keyword>